<accession>A0A2W0HE76</accession>
<dbReference type="PANTHER" id="PTHR47429:SF2">
    <property type="entry name" value="PROTEIN TWIN LOV 1"/>
    <property type="match status" value="1"/>
</dbReference>
<name>A0A2W0HE76_9BACI</name>
<dbReference type="InterPro" id="IPR002645">
    <property type="entry name" value="STAS_dom"/>
</dbReference>
<gene>
    <name evidence="7" type="ORF">CR205_06800</name>
</gene>
<evidence type="ECO:0000256" key="1">
    <source>
        <dbReference type="ARBA" id="ARBA00022630"/>
    </source>
</evidence>
<dbReference type="InterPro" id="IPR035965">
    <property type="entry name" value="PAS-like_dom_sf"/>
</dbReference>
<feature type="domain" description="STAS" evidence="6">
    <location>
        <begin position="130"/>
        <end position="241"/>
    </location>
</feature>
<keyword evidence="7" id="KW-0560">Oxidoreductase</keyword>
<evidence type="ECO:0000259" key="6">
    <source>
        <dbReference type="PROSITE" id="PS50801"/>
    </source>
</evidence>
<keyword evidence="7" id="KW-0223">Dioxygenase</keyword>
<dbReference type="OrthoDB" id="9812260at2"/>
<dbReference type="Proteomes" id="UP000248066">
    <property type="component" value="Unassembled WGS sequence"/>
</dbReference>
<dbReference type="SUPFAM" id="SSF52091">
    <property type="entry name" value="SpoIIaa-like"/>
    <property type="match status" value="1"/>
</dbReference>
<evidence type="ECO:0000256" key="2">
    <source>
        <dbReference type="ARBA" id="ARBA00022643"/>
    </source>
</evidence>
<feature type="domain" description="PAS" evidence="4">
    <location>
        <begin position="1"/>
        <end position="66"/>
    </location>
</feature>
<evidence type="ECO:0000313" key="7">
    <source>
        <dbReference type="EMBL" id="PYZ99171.1"/>
    </source>
</evidence>
<keyword evidence="1" id="KW-0285">Flavoprotein</keyword>
<feature type="domain" description="PAC" evidence="5">
    <location>
        <begin position="67"/>
        <end position="121"/>
    </location>
</feature>
<dbReference type="GO" id="GO:0051213">
    <property type="term" value="F:dioxygenase activity"/>
    <property type="evidence" value="ECO:0007669"/>
    <property type="project" value="UniProtKB-KW"/>
</dbReference>
<dbReference type="Pfam" id="PF01740">
    <property type="entry name" value="STAS"/>
    <property type="match status" value="1"/>
</dbReference>
<dbReference type="CDD" id="cd07041">
    <property type="entry name" value="STAS_RsbR_RsbS_like"/>
    <property type="match status" value="1"/>
</dbReference>
<comment type="caution">
    <text evidence="7">The sequence shown here is derived from an EMBL/GenBank/DDBJ whole genome shotgun (WGS) entry which is preliminary data.</text>
</comment>
<dbReference type="InterPro" id="IPR000700">
    <property type="entry name" value="PAS-assoc_C"/>
</dbReference>
<evidence type="ECO:0000256" key="3">
    <source>
        <dbReference type="ARBA" id="ARBA00022991"/>
    </source>
</evidence>
<dbReference type="Pfam" id="PF13426">
    <property type="entry name" value="PAS_9"/>
    <property type="match status" value="1"/>
</dbReference>
<reference evidence="7 8" key="1">
    <citation type="submission" date="2017-10" db="EMBL/GenBank/DDBJ databases">
        <title>Bacillus sp. nov., a halophilic bacterium isolated from a Yangshapao Lake.</title>
        <authorList>
            <person name="Wang H."/>
        </authorList>
    </citation>
    <scope>NUCLEOTIDE SEQUENCE [LARGE SCALE GENOMIC DNA]</scope>
    <source>
        <strain evidence="7 8">YSP-3</strain>
    </source>
</reference>
<dbReference type="SMART" id="SM00086">
    <property type="entry name" value="PAC"/>
    <property type="match status" value="1"/>
</dbReference>
<dbReference type="CDD" id="cd00130">
    <property type="entry name" value="PAS"/>
    <property type="match status" value="1"/>
</dbReference>
<evidence type="ECO:0000313" key="8">
    <source>
        <dbReference type="Proteomes" id="UP000248066"/>
    </source>
</evidence>
<dbReference type="InterPro" id="IPR036513">
    <property type="entry name" value="STAS_dom_sf"/>
</dbReference>
<dbReference type="AlphaFoldDB" id="A0A2W0HE76"/>
<dbReference type="NCBIfam" id="TIGR00229">
    <property type="entry name" value="sensory_box"/>
    <property type="match status" value="1"/>
</dbReference>
<dbReference type="EMBL" id="PDOF01000001">
    <property type="protein sequence ID" value="PYZ99171.1"/>
    <property type="molecule type" value="Genomic_DNA"/>
</dbReference>
<dbReference type="PROSITE" id="PS50112">
    <property type="entry name" value="PAS"/>
    <property type="match status" value="1"/>
</dbReference>
<proteinExistence type="predicted"/>
<dbReference type="PROSITE" id="PS50801">
    <property type="entry name" value="STAS"/>
    <property type="match status" value="1"/>
</dbReference>
<evidence type="ECO:0000259" key="5">
    <source>
        <dbReference type="PROSITE" id="PS50113"/>
    </source>
</evidence>
<keyword evidence="2" id="KW-0288">FMN</keyword>
<dbReference type="InterPro" id="IPR001610">
    <property type="entry name" value="PAC"/>
</dbReference>
<protein>
    <submittedName>
        <fullName evidence="7">Biphenyl 2,3-dioxygenase</fullName>
    </submittedName>
</protein>
<dbReference type="InterPro" id="IPR000014">
    <property type="entry name" value="PAS"/>
</dbReference>
<evidence type="ECO:0000259" key="4">
    <source>
        <dbReference type="PROSITE" id="PS50112"/>
    </source>
</evidence>
<dbReference type="Gene3D" id="3.30.450.20">
    <property type="entry name" value="PAS domain"/>
    <property type="match status" value="1"/>
</dbReference>
<keyword evidence="8" id="KW-1185">Reference proteome</keyword>
<dbReference type="PROSITE" id="PS50113">
    <property type="entry name" value="PAC"/>
    <property type="match status" value="1"/>
</dbReference>
<dbReference type="PANTHER" id="PTHR47429">
    <property type="entry name" value="PROTEIN TWIN LOV 1"/>
    <property type="match status" value="1"/>
</dbReference>
<dbReference type="SUPFAM" id="SSF55785">
    <property type="entry name" value="PYP-like sensor domain (PAS domain)"/>
    <property type="match status" value="1"/>
</dbReference>
<dbReference type="Gene3D" id="3.30.750.24">
    <property type="entry name" value="STAS domain"/>
    <property type="match status" value="1"/>
</dbReference>
<keyword evidence="3" id="KW-0157">Chromophore</keyword>
<sequence>MDYTRAGVIITDPELDDHPIIFANRAFETMTGYMKEEIIGRNCRFLQGPDTEVEKVNEIRHSIREKKAVSVTIKNYRKNGEVFWNELHIDPVRDAENDKWYFIGIQKDVTEYEKAKEELKNSLDQVNRLSTPIVPIEEGVSVLPLIGDVTEERLENILSDLTSSISATKDHTLILDLSGLSDINEHVIHGIFNLSDLLRLLGTSLIITGISTRLAIKTVKMRIDLPQIRTFSTVKEAIQMR</sequence>
<organism evidence="7 8">
    <name type="scientific">Alteribacter lacisalsi</name>
    <dbReference type="NCBI Taxonomy" id="2045244"/>
    <lineage>
        <taxon>Bacteria</taxon>
        <taxon>Bacillati</taxon>
        <taxon>Bacillota</taxon>
        <taxon>Bacilli</taxon>
        <taxon>Bacillales</taxon>
        <taxon>Bacillaceae</taxon>
        <taxon>Alteribacter</taxon>
    </lineage>
</organism>